<comment type="caution">
    <text evidence="1">The sequence shown here is derived from an EMBL/GenBank/DDBJ whole genome shotgun (WGS) entry which is preliminary data.</text>
</comment>
<organism evidence="1">
    <name type="scientific">Mycobacterium xenopi 4042</name>
    <dbReference type="NCBI Taxonomy" id="1299334"/>
    <lineage>
        <taxon>Bacteria</taxon>
        <taxon>Bacillati</taxon>
        <taxon>Actinomycetota</taxon>
        <taxon>Actinomycetes</taxon>
        <taxon>Mycobacteriales</taxon>
        <taxon>Mycobacteriaceae</taxon>
        <taxon>Mycobacterium</taxon>
    </lineage>
</organism>
<accession>X8BFL3</accession>
<proteinExistence type="predicted"/>
<protein>
    <submittedName>
        <fullName evidence="1">Uncharacterized protein</fullName>
    </submittedName>
</protein>
<reference evidence="1" key="1">
    <citation type="submission" date="2014-01" db="EMBL/GenBank/DDBJ databases">
        <authorList>
            <person name="Brown-Elliot B."/>
            <person name="Wallace R."/>
            <person name="Lenaerts A."/>
            <person name="Ordway D."/>
            <person name="DeGroote M.A."/>
            <person name="Parker T."/>
            <person name="Sizemore C."/>
            <person name="Tallon L.J."/>
            <person name="Sadzewicz L.K."/>
            <person name="Sengamalay N."/>
            <person name="Fraser C.M."/>
            <person name="Hine E."/>
            <person name="Shefchek K.A."/>
            <person name="Das S.P."/>
            <person name="Tettelin H."/>
        </authorList>
    </citation>
    <scope>NUCLEOTIDE SEQUENCE [LARGE SCALE GENOMIC DNA]</scope>
    <source>
        <strain evidence="1">4042</strain>
    </source>
</reference>
<sequence length="41" mass="4090">MAFVRADASPSEVLAPAIVALNAAPVNPDAVECCNLTGPPP</sequence>
<dbReference type="AlphaFoldDB" id="X8BFL3"/>
<evidence type="ECO:0000313" key="1">
    <source>
        <dbReference type="EMBL" id="EUA42664.1"/>
    </source>
</evidence>
<name>X8BFL3_MYCXE</name>
<gene>
    <name evidence="1" type="ORF">I553_6524</name>
</gene>
<dbReference type="EMBL" id="JAOB01000042">
    <property type="protein sequence ID" value="EUA42664.1"/>
    <property type="molecule type" value="Genomic_DNA"/>
</dbReference>